<dbReference type="RefSeq" id="WP_120743320.1">
    <property type="nucleotide sequence ID" value="NZ_CP032568.1"/>
</dbReference>
<evidence type="ECO:0000256" key="2">
    <source>
        <dbReference type="ARBA" id="ARBA00023125"/>
    </source>
</evidence>
<dbReference type="KEGG" id="nyu:D7D52_35360"/>
<name>A0A386ZKV0_9NOCA</name>
<dbReference type="Proteomes" id="UP000267164">
    <property type="component" value="Chromosome"/>
</dbReference>
<dbReference type="PANTHER" id="PTHR47691:SF3">
    <property type="entry name" value="HTH-TYPE TRANSCRIPTIONAL REGULATOR RV0890C-RELATED"/>
    <property type="match status" value="1"/>
</dbReference>
<comment type="similarity">
    <text evidence="1">Belongs to the AfsR/DnrI/RedD regulatory family.</text>
</comment>
<dbReference type="InterPro" id="IPR001867">
    <property type="entry name" value="OmpR/PhoB-type_DNA-bd"/>
</dbReference>
<evidence type="ECO:0000313" key="5">
    <source>
        <dbReference type="EMBL" id="AYF78237.1"/>
    </source>
</evidence>
<evidence type="ECO:0000259" key="3">
    <source>
        <dbReference type="SMART" id="SM00862"/>
    </source>
</evidence>
<dbReference type="Pfam" id="PF03704">
    <property type="entry name" value="BTAD"/>
    <property type="match status" value="1"/>
</dbReference>
<dbReference type="GO" id="GO:0003677">
    <property type="term" value="F:DNA binding"/>
    <property type="evidence" value="ECO:0007669"/>
    <property type="project" value="UniProtKB-KW"/>
</dbReference>
<dbReference type="GO" id="GO:0016887">
    <property type="term" value="F:ATP hydrolysis activity"/>
    <property type="evidence" value="ECO:0007669"/>
    <property type="project" value="InterPro"/>
</dbReference>
<proteinExistence type="inferred from homology"/>
<organism evidence="5 6">
    <name type="scientific">Nocardia yunnanensis</name>
    <dbReference type="NCBI Taxonomy" id="2382165"/>
    <lineage>
        <taxon>Bacteria</taxon>
        <taxon>Bacillati</taxon>
        <taxon>Actinomycetota</taxon>
        <taxon>Actinomycetes</taxon>
        <taxon>Mycobacteriales</taxon>
        <taxon>Nocardiaceae</taxon>
        <taxon>Nocardia</taxon>
    </lineage>
</organism>
<evidence type="ECO:0000313" key="6">
    <source>
        <dbReference type="Proteomes" id="UP000267164"/>
    </source>
</evidence>
<dbReference type="GO" id="GO:0000160">
    <property type="term" value="P:phosphorelay signal transduction system"/>
    <property type="evidence" value="ECO:0007669"/>
    <property type="project" value="InterPro"/>
</dbReference>
<dbReference type="SUPFAM" id="SSF52540">
    <property type="entry name" value="P-loop containing nucleoside triphosphate hydrolases"/>
    <property type="match status" value="1"/>
</dbReference>
<dbReference type="SMART" id="SM01043">
    <property type="entry name" value="BTAD"/>
    <property type="match status" value="1"/>
</dbReference>
<feature type="domain" description="Bacterial transcriptional activator" evidence="4">
    <location>
        <begin position="94"/>
        <end position="239"/>
    </location>
</feature>
<dbReference type="PANTHER" id="PTHR47691">
    <property type="entry name" value="REGULATOR-RELATED"/>
    <property type="match status" value="1"/>
</dbReference>
<dbReference type="EMBL" id="CP032568">
    <property type="protein sequence ID" value="AYF78237.1"/>
    <property type="molecule type" value="Genomic_DNA"/>
</dbReference>
<feature type="domain" description="OmpR/PhoB-type" evidence="3">
    <location>
        <begin position="16"/>
        <end position="89"/>
    </location>
</feature>
<dbReference type="SUPFAM" id="SSF46894">
    <property type="entry name" value="C-terminal effector domain of the bipartite response regulators"/>
    <property type="match status" value="1"/>
</dbReference>
<dbReference type="InterPro" id="IPR036388">
    <property type="entry name" value="WH-like_DNA-bd_sf"/>
</dbReference>
<dbReference type="OrthoDB" id="9812579at2"/>
<gene>
    <name evidence="5" type="ORF">D7D52_35360</name>
</gene>
<sequence>MRVGVLGPVSAQGEDGTPVAIPGFRVRMLLARLALESGREVPVPALIDGLWGGQPPADAAGALQALVSRLRKAIREVGAVEFGTGGYRLAGATVDVDRFEELARQGRAELAAGRAEAATGLLTDALGLWRGPALGDVLDAPFAQAAATRLDDLRAAATTDRFEAELRLGRHADVLGPLDAAAAADPLSERLAALRMRALAAAGRQSDALAVYEDMRARLDDELGIDPSAALRDTHLALLRGELEIPPPRREPVTRTLPARLTGFIGRDRELAELGALLEAARLVTIVGPGGAGKTRLALEAMDRQAGAVFFVPLAELGAADQLADAVAGALGSAPGDRPGKTDRLIELLDVGPAVLVLDNCEHLVAAAAELAERLLDRLPGLRVLATSREPLALTGEALCHLGPLEPPAETTDPAVAQRSSAVRLFLDRAAAVRPGFTLDDDTVGPVVEICRRLDGLPLALELAAAKLRAMSVDQVARRLGDRFRLLTSGSRTALPRQRTLLALVEWSWDLLEEPEKLLTRRLSAFPGGATAAALESVCADADLPAADIPYLLDALVEKSLVTVTPDDPPRYRMLETIRAYAADQLARAADSVTTRFTDYHLALVETHEPQLRAAEQLDAIAVFDAEHANMAAALRLSLGDPGDADPAIAARFVRSMFWYWGIRGMSTQFETSLTAVRRFADRLSEQVRAAFALIALMAGAPPPDSSLPTLIEDCVATGGLDYHPAMPLWAALMASGTGDEALAERQLETAMAWPDPWVRASAHLARDIALTGQGLQPAGAEARRAALRGFDTVGDRWGLGVTLLAIGRDHALRAEDEQALAAYGRAVTLASELRTEDDIAAARTALAEQRMRGGRFDDAAADIEAAQRLAAESGFSRLDAVILFARAELHRRRGDLASAERDLDRVGHRIRRLPYPEVMAAQRIAVARLHNRLTAGDREAARALLPQVIKGSFGYGDSAAVAQAVAHAAELLAKLRLLEGDPSAAATALGLSEVLRGIFDHGEPELSTLTTTLVEKLGDDEYRHAYRLGADLPRSEAVARLAAETER</sequence>
<dbReference type="Pfam" id="PF25872">
    <property type="entry name" value="HTH_77"/>
    <property type="match status" value="1"/>
</dbReference>
<dbReference type="CDD" id="cd15831">
    <property type="entry name" value="BTAD"/>
    <property type="match status" value="1"/>
</dbReference>
<dbReference type="Gene3D" id="1.25.40.10">
    <property type="entry name" value="Tetratricopeptide repeat domain"/>
    <property type="match status" value="2"/>
</dbReference>
<dbReference type="InterPro" id="IPR005158">
    <property type="entry name" value="BTAD"/>
</dbReference>
<evidence type="ECO:0000256" key="1">
    <source>
        <dbReference type="ARBA" id="ARBA00005820"/>
    </source>
</evidence>
<keyword evidence="6" id="KW-1185">Reference proteome</keyword>
<dbReference type="InterPro" id="IPR058852">
    <property type="entry name" value="HTH_77"/>
</dbReference>
<dbReference type="InterPro" id="IPR011990">
    <property type="entry name" value="TPR-like_helical_dom_sf"/>
</dbReference>
<reference evidence="5 6" key="1">
    <citation type="submission" date="2018-09" db="EMBL/GenBank/DDBJ databases">
        <title>Nocardia yunnanensis sp. nov., an actinomycete isolated from a soil sample.</title>
        <authorList>
            <person name="Zhang J."/>
        </authorList>
    </citation>
    <scope>NUCLEOTIDE SEQUENCE [LARGE SCALE GENOMIC DNA]</scope>
    <source>
        <strain evidence="5 6">CFHS0054</strain>
    </source>
</reference>
<dbReference type="InterPro" id="IPR027417">
    <property type="entry name" value="P-loop_NTPase"/>
</dbReference>
<dbReference type="InterPro" id="IPR016032">
    <property type="entry name" value="Sig_transdc_resp-reg_C-effctor"/>
</dbReference>
<dbReference type="SMART" id="SM00862">
    <property type="entry name" value="Trans_reg_C"/>
    <property type="match status" value="1"/>
</dbReference>
<dbReference type="SUPFAM" id="SSF48452">
    <property type="entry name" value="TPR-like"/>
    <property type="match status" value="2"/>
</dbReference>
<keyword evidence="2" id="KW-0238">DNA-binding</keyword>
<dbReference type="Pfam" id="PF13401">
    <property type="entry name" value="AAA_22"/>
    <property type="match status" value="1"/>
</dbReference>
<dbReference type="GO" id="GO:0006355">
    <property type="term" value="P:regulation of DNA-templated transcription"/>
    <property type="evidence" value="ECO:0007669"/>
    <property type="project" value="InterPro"/>
</dbReference>
<evidence type="ECO:0000259" key="4">
    <source>
        <dbReference type="SMART" id="SM01043"/>
    </source>
</evidence>
<dbReference type="AlphaFoldDB" id="A0A386ZKV0"/>
<protein>
    <submittedName>
        <fullName evidence="5">Helix-turn-helix domain-containing protein</fullName>
    </submittedName>
</protein>
<dbReference type="Gene3D" id="3.40.50.300">
    <property type="entry name" value="P-loop containing nucleotide triphosphate hydrolases"/>
    <property type="match status" value="1"/>
</dbReference>
<accession>A0A386ZKV0</accession>
<dbReference type="InterPro" id="IPR049945">
    <property type="entry name" value="AAA_22"/>
</dbReference>
<dbReference type="Gene3D" id="1.10.10.10">
    <property type="entry name" value="Winged helix-like DNA-binding domain superfamily/Winged helix DNA-binding domain"/>
    <property type="match status" value="1"/>
</dbReference>